<feature type="repeat" description="ANK" evidence="1">
    <location>
        <begin position="32"/>
        <end position="64"/>
    </location>
</feature>
<protein>
    <recommendedName>
        <fullName evidence="4">Ankyrin repeat protein</fullName>
    </recommendedName>
</protein>
<dbReference type="InterPro" id="IPR036770">
    <property type="entry name" value="Ankyrin_rpt-contain_sf"/>
</dbReference>
<proteinExistence type="predicted"/>
<name>A0ABR2L8A4_9EUKA</name>
<dbReference type="SMART" id="SM00248">
    <property type="entry name" value="ANK"/>
    <property type="match status" value="2"/>
</dbReference>
<dbReference type="InterPro" id="IPR002110">
    <property type="entry name" value="Ankyrin_rpt"/>
</dbReference>
<gene>
    <name evidence="2" type="ORF">M9Y10_001879</name>
</gene>
<sequence>MKVPLYYAVRRYDLQAVRLLLDFKADPNAIVKDVSLLSIAACKGFSEIVLMLLSAGANLNSPTNPPLLAVLSSGSKMCLSILLYRNNEEVLNKIDGNILLYHAAVQESSLLPVIANLTQNEIQKLKQKNIKASKIPSFPPKGLSSNQKKEINDLLPLNESLLSIESVLQTVKSIKKIWIPQKKLSCKT</sequence>
<dbReference type="SUPFAM" id="SSF48403">
    <property type="entry name" value="Ankyrin repeat"/>
    <property type="match status" value="1"/>
</dbReference>
<accession>A0ABR2L8A4</accession>
<organism evidence="2 3">
    <name type="scientific">Tritrichomonas musculus</name>
    <dbReference type="NCBI Taxonomy" id="1915356"/>
    <lineage>
        <taxon>Eukaryota</taxon>
        <taxon>Metamonada</taxon>
        <taxon>Parabasalia</taxon>
        <taxon>Tritrichomonadida</taxon>
        <taxon>Tritrichomonadidae</taxon>
        <taxon>Tritrichomonas</taxon>
    </lineage>
</organism>
<dbReference type="PROSITE" id="PS50088">
    <property type="entry name" value="ANK_REPEAT"/>
    <property type="match status" value="1"/>
</dbReference>
<keyword evidence="1" id="KW-0040">ANK repeat</keyword>
<evidence type="ECO:0000313" key="2">
    <source>
        <dbReference type="EMBL" id="KAK8899563.1"/>
    </source>
</evidence>
<evidence type="ECO:0008006" key="4">
    <source>
        <dbReference type="Google" id="ProtNLM"/>
    </source>
</evidence>
<keyword evidence="3" id="KW-1185">Reference proteome</keyword>
<dbReference type="Gene3D" id="1.25.40.20">
    <property type="entry name" value="Ankyrin repeat-containing domain"/>
    <property type="match status" value="1"/>
</dbReference>
<evidence type="ECO:0000313" key="3">
    <source>
        <dbReference type="Proteomes" id="UP001470230"/>
    </source>
</evidence>
<comment type="caution">
    <text evidence="2">The sequence shown here is derived from an EMBL/GenBank/DDBJ whole genome shotgun (WGS) entry which is preliminary data.</text>
</comment>
<evidence type="ECO:0000256" key="1">
    <source>
        <dbReference type="PROSITE-ProRule" id="PRU00023"/>
    </source>
</evidence>
<dbReference type="EMBL" id="JAPFFF010000001">
    <property type="protein sequence ID" value="KAK8899563.1"/>
    <property type="molecule type" value="Genomic_DNA"/>
</dbReference>
<dbReference type="Proteomes" id="UP001470230">
    <property type="component" value="Unassembled WGS sequence"/>
</dbReference>
<reference evidence="2 3" key="1">
    <citation type="submission" date="2024-04" db="EMBL/GenBank/DDBJ databases">
        <title>Tritrichomonas musculus Genome.</title>
        <authorList>
            <person name="Alves-Ferreira E."/>
            <person name="Grigg M."/>
            <person name="Lorenzi H."/>
            <person name="Galac M."/>
        </authorList>
    </citation>
    <scope>NUCLEOTIDE SEQUENCE [LARGE SCALE GENOMIC DNA]</scope>
    <source>
        <strain evidence="2 3">EAF2021</strain>
    </source>
</reference>
<dbReference type="Pfam" id="PF12796">
    <property type="entry name" value="Ank_2"/>
    <property type="match status" value="1"/>
</dbReference>